<proteinExistence type="predicted"/>
<dbReference type="OrthoDB" id="1274720at2"/>
<sequence>MNLSNKKYYINSFRTVLFGSCCLFIGIFMLLLLFLNIPNFDISYLFIIPIASIISVTTIYFGSKTLLKFNKFIQLELQETELKYLIIGKGKGSALNYFINPLFKTIKYSNIKFINITNENYEKHIQILQNDDSKIVLPLLFQNGKELEEIILEIKKRLI</sequence>
<keyword evidence="1" id="KW-0812">Transmembrane</keyword>
<keyword evidence="1" id="KW-1133">Transmembrane helix</keyword>
<feature type="transmembrane region" description="Helical" evidence="1">
    <location>
        <begin position="42"/>
        <end position="62"/>
    </location>
</feature>
<reference evidence="3" key="1">
    <citation type="submission" date="2016-12" db="EMBL/GenBank/DDBJ databases">
        <authorList>
            <person name="Varghese N."/>
            <person name="Submissions S."/>
        </authorList>
    </citation>
    <scope>NUCLEOTIDE SEQUENCE [LARGE SCALE GENOMIC DNA]</scope>
    <source>
        <strain evidence="3">DSM 16779</strain>
    </source>
</reference>
<keyword evidence="3" id="KW-1185">Reference proteome</keyword>
<protein>
    <submittedName>
        <fullName evidence="2">Uncharacterized protein</fullName>
    </submittedName>
</protein>
<evidence type="ECO:0000256" key="1">
    <source>
        <dbReference type="SAM" id="Phobius"/>
    </source>
</evidence>
<dbReference type="EMBL" id="FSRQ01000001">
    <property type="protein sequence ID" value="SIN83499.1"/>
    <property type="molecule type" value="Genomic_DNA"/>
</dbReference>
<feature type="transmembrane region" description="Helical" evidence="1">
    <location>
        <begin position="12"/>
        <end position="36"/>
    </location>
</feature>
<organism evidence="2 3">
    <name type="scientific">Chryseobacterium scophthalmum</name>
    <dbReference type="NCBI Taxonomy" id="59733"/>
    <lineage>
        <taxon>Bacteria</taxon>
        <taxon>Pseudomonadati</taxon>
        <taxon>Bacteroidota</taxon>
        <taxon>Flavobacteriia</taxon>
        <taxon>Flavobacteriales</taxon>
        <taxon>Weeksellaceae</taxon>
        <taxon>Chryseobacterium group</taxon>
        <taxon>Chryseobacterium</taxon>
    </lineage>
</organism>
<dbReference type="STRING" id="59733.SAMN05421769_0466"/>
<accession>A0A1N6EK95</accession>
<keyword evidence="1" id="KW-0472">Membrane</keyword>
<evidence type="ECO:0000313" key="2">
    <source>
        <dbReference type="EMBL" id="SIN83499.1"/>
    </source>
</evidence>
<evidence type="ECO:0000313" key="3">
    <source>
        <dbReference type="Proteomes" id="UP000184782"/>
    </source>
</evidence>
<gene>
    <name evidence="2" type="ORF">SAMN05421769_0466</name>
</gene>
<name>A0A1N6EK95_9FLAO</name>
<dbReference type="RefSeq" id="WP_074228399.1">
    <property type="nucleotide sequence ID" value="NZ_FSRQ01000001.1"/>
</dbReference>
<dbReference type="Proteomes" id="UP000184782">
    <property type="component" value="Unassembled WGS sequence"/>
</dbReference>
<dbReference type="AlphaFoldDB" id="A0A1N6EK95"/>